<accession>B0DCZ8</accession>
<evidence type="ECO:0000256" key="1">
    <source>
        <dbReference type="SAM" id="MobiDB-lite"/>
    </source>
</evidence>
<evidence type="ECO:0000313" key="3">
    <source>
        <dbReference type="Proteomes" id="UP000001194"/>
    </source>
</evidence>
<feature type="region of interest" description="Disordered" evidence="1">
    <location>
        <begin position="1"/>
        <end position="58"/>
    </location>
</feature>
<dbReference type="Proteomes" id="UP000001194">
    <property type="component" value="Unassembled WGS sequence"/>
</dbReference>
<dbReference type="InParanoid" id="B0DCZ8"/>
<name>B0DCZ8_LACBS</name>
<dbReference type="KEGG" id="lbc:LACBIDRAFT_327839"/>
<dbReference type="RefSeq" id="XP_001881918.1">
    <property type="nucleotide sequence ID" value="XM_001881883.1"/>
</dbReference>
<evidence type="ECO:0000313" key="2">
    <source>
        <dbReference type="EMBL" id="EDR07526.1"/>
    </source>
</evidence>
<dbReference type="EMBL" id="DS547104">
    <property type="protein sequence ID" value="EDR07526.1"/>
    <property type="molecule type" value="Genomic_DNA"/>
</dbReference>
<feature type="compositionally biased region" description="Acidic residues" evidence="1">
    <location>
        <begin position="46"/>
        <end position="55"/>
    </location>
</feature>
<reference evidence="2 3" key="1">
    <citation type="journal article" date="2008" name="Nature">
        <title>The genome of Laccaria bicolor provides insights into mycorrhizal symbiosis.</title>
        <authorList>
            <person name="Martin F."/>
            <person name="Aerts A."/>
            <person name="Ahren D."/>
            <person name="Brun A."/>
            <person name="Danchin E.G.J."/>
            <person name="Duchaussoy F."/>
            <person name="Gibon J."/>
            <person name="Kohler A."/>
            <person name="Lindquist E."/>
            <person name="Pereda V."/>
            <person name="Salamov A."/>
            <person name="Shapiro H.J."/>
            <person name="Wuyts J."/>
            <person name="Blaudez D."/>
            <person name="Buee M."/>
            <person name="Brokstein P."/>
            <person name="Canbaeck B."/>
            <person name="Cohen D."/>
            <person name="Courty P.E."/>
            <person name="Coutinho P.M."/>
            <person name="Delaruelle C."/>
            <person name="Detter J.C."/>
            <person name="Deveau A."/>
            <person name="DiFazio S."/>
            <person name="Duplessis S."/>
            <person name="Fraissinet-Tachet L."/>
            <person name="Lucic E."/>
            <person name="Frey-Klett P."/>
            <person name="Fourrey C."/>
            <person name="Feussner I."/>
            <person name="Gay G."/>
            <person name="Grimwood J."/>
            <person name="Hoegger P.J."/>
            <person name="Jain P."/>
            <person name="Kilaru S."/>
            <person name="Labbe J."/>
            <person name="Lin Y.C."/>
            <person name="Legue V."/>
            <person name="Le Tacon F."/>
            <person name="Marmeisse R."/>
            <person name="Melayah D."/>
            <person name="Montanini B."/>
            <person name="Muratet M."/>
            <person name="Nehls U."/>
            <person name="Niculita-Hirzel H."/>
            <person name="Oudot-Le Secq M.P."/>
            <person name="Peter M."/>
            <person name="Quesneville H."/>
            <person name="Rajashekar B."/>
            <person name="Reich M."/>
            <person name="Rouhier N."/>
            <person name="Schmutz J."/>
            <person name="Yin T."/>
            <person name="Chalot M."/>
            <person name="Henrissat B."/>
            <person name="Kuees U."/>
            <person name="Lucas S."/>
            <person name="Van de Peer Y."/>
            <person name="Podila G.K."/>
            <person name="Polle A."/>
            <person name="Pukkila P.J."/>
            <person name="Richardson P.M."/>
            <person name="Rouze P."/>
            <person name="Sanders I.R."/>
            <person name="Stajich J.E."/>
            <person name="Tunlid A."/>
            <person name="Tuskan G."/>
            <person name="Grigoriev I.V."/>
        </authorList>
    </citation>
    <scope>NUCLEOTIDE SEQUENCE [LARGE SCALE GENOMIC DNA]</scope>
    <source>
        <strain evidence="3">S238N-H82 / ATCC MYA-4686</strain>
    </source>
</reference>
<dbReference type="GeneID" id="6077457"/>
<feature type="compositionally biased region" description="Polar residues" evidence="1">
    <location>
        <begin position="8"/>
        <end position="31"/>
    </location>
</feature>
<dbReference type="AlphaFoldDB" id="B0DCZ8"/>
<sequence length="110" mass="11690">MSGAGGKSKNQTGSSQKVKTTITWQSQTTKAEAQEKGKMRAAGTVDIDEEDQEVGDAEKGREYLEAKLLFVSAGDPLTLYRLAMSLFQIAALPGTSQPVVNAVHAVAYSV</sequence>
<keyword evidence="3" id="KW-1185">Reference proteome</keyword>
<organism evidence="3">
    <name type="scientific">Laccaria bicolor (strain S238N-H82 / ATCC MYA-4686)</name>
    <name type="common">Bicoloured deceiver</name>
    <name type="synonym">Laccaria laccata var. bicolor</name>
    <dbReference type="NCBI Taxonomy" id="486041"/>
    <lineage>
        <taxon>Eukaryota</taxon>
        <taxon>Fungi</taxon>
        <taxon>Dikarya</taxon>
        <taxon>Basidiomycota</taxon>
        <taxon>Agaricomycotina</taxon>
        <taxon>Agaricomycetes</taxon>
        <taxon>Agaricomycetidae</taxon>
        <taxon>Agaricales</taxon>
        <taxon>Agaricineae</taxon>
        <taxon>Hydnangiaceae</taxon>
        <taxon>Laccaria</taxon>
    </lineage>
</organism>
<proteinExistence type="predicted"/>
<dbReference type="OrthoDB" id="3121034at2759"/>
<gene>
    <name evidence="2" type="ORF">LACBIDRAFT_327839</name>
</gene>
<protein>
    <submittedName>
        <fullName evidence="2">Predicted protein</fullName>
    </submittedName>
</protein>
<dbReference type="HOGENOM" id="CLU_173471_0_0_1"/>